<reference evidence="2" key="1">
    <citation type="journal article" date="2020" name="Fungal Divers.">
        <title>Resolving the Mortierellaceae phylogeny through synthesis of multi-gene phylogenetics and phylogenomics.</title>
        <authorList>
            <person name="Vandepol N."/>
            <person name="Liber J."/>
            <person name="Desiro A."/>
            <person name="Na H."/>
            <person name="Kennedy M."/>
            <person name="Barry K."/>
            <person name="Grigoriev I.V."/>
            <person name="Miller A.N."/>
            <person name="O'Donnell K."/>
            <person name="Stajich J.E."/>
            <person name="Bonito G."/>
        </authorList>
    </citation>
    <scope>NUCLEOTIDE SEQUENCE</scope>
    <source>
        <strain evidence="2">KOD1015</strain>
    </source>
</reference>
<feature type="region of interest" description="Disordered" evidence="1">
    <location>
        <begin position="54"/>
        <end position="76"/>
    </location>
</feature>
<feature type="compositionally biased region" description="Basic residues" evidence="1">
    <location>
        <begin position="57"/>
        <end position="71"/>
    </location>
</feature>
<organism evidence="2 3">
    <name type="scientific">Lunasporangiospora selenospora</name>
    <dbReference type="NCBI Taxonomy" id="979761"/>
    <lineage>
        <taxon>Eukaryota</taxon>
        <taxon>Fungi</taxon>
        <taxon>Fungi incertae sedis</taxon>
        <taxon>Mucoromycota</taxon>
        <taxon>Mortierellomycotina</taxon>
        <taxon>Mortierellomycetes</taxon>
        <taxon>Mortierellales</taxon>
        <taxon>Mortierellaceae</taxon>
        <taxon>Lunasporangiospora</taxon>
    </lineage>
</organism>
<name>A0A9P6KE10_9FUNG</name>
<gene>
    <name evidence="2" type="ORF">BGW38_001784</name>
</gene>
<evidence type="ECO:0000313" key="3">
    <source>
        <dbReference type="Proteomes" id="UP000780801"/>
    </source>
</evidence>
<evidence type="ECO:0000313" key="2">
    <source>
        <dbReference type="EMBL" id="KAF9581262.1"/>
    </source>
</evidence>
<accession>A0A9P6KE10</accession>
<dbReference type="EMBL" id="JAABOA010001585">
    <property type="protein sequence ID" value="KAF9581262.1"/>
    <property type="molecule type" value="Genomic_DNA"/>
</dbReference>
<proteinExistence type="predicted"/>
<dbReference type="Proteomes" id="UP000780801">
    <property type="component" value="Unassembled WGS sequence"/>
</dbReference>
<sequence length="128" mass="15051">MTTTTRANKEGFLEHINYYNALHNLQEYDEVPTGPTKFPPTFVINAEHINKTSHMISTRKRRNRRVKRQDRRTKDAYQAISKPEAFMKTCKAAEEVLNARAIKQRYRSRIVAFENARSLKRELELAVQ</sequence>
<evidence type="ECO:0000256" key="1">
    <source>
        <dbReference type="SAM" id="MobiDB-lite"/>
    </source>
</evidence>
<protein>
    <submittedName>
        <fullName evidence="2">Uncharacterized protein</fullName>
    </submittedName>
</protein>
<dbReference type="AlphaFoldDB" id="A0A9P6KE10"/>
<keyword evidence="3" id="KW-1185">Reference proteome</keyword>
<comment type="caution">
    <text evidence="2">The sequence shown here is derived from an EMBL/GenBank/DDBJ whole genome shotgun (WGS) entry which is preliminary data.</text>
</comment>